<evidence type="ECO:0000313" key="24">
    <source>
        <dbReference type="EMBL" id="WJW68791.1"/>
    </source>
</evidence>
<evidence type="ECO:0000313" key="29">
    <source>
        <dbReference type="EMBL" id="WJW70145.1"/>
    </source>
</evidence>
<evidence type="ECO:0000313" key="23">
    <source>
        <dbReference type="EMBL" id="WJW68188.1"/>
    </source>
</evidence>
<evidence type="ECO:0000313" key="4">
    <source>
        <dbReference type="EMBL" id="NWJ45465.1"/>
    </source>
</evidence>
<accession>A0A8T7M6H9</accession>
<evidence type="ECO:0000313" key="20">
    <source>
        <dbReference type="EMBL" id="WJW67297.1"/>
    </source>
</evidence>
<dbReference type="EMBL" id="JACATZ010000001">
    <property type="protein sequence ID" value="NWJ46649.1"/>
    <property type="molecule type" value="Genomic_DNA"/>
</dbReference>
<evidence type="ECO:0000313" key="25">
    <source>
        <dbReference type="EMBL" id="WJW69147.1"/>
    </source>
</evidence>
<dbReference type="EMBL" id="JACATZ010000003">
    <property type="protein sequence ID" value="NWJ48859.1"/>
    <property type="molecule type" value="Genomic_DNA"/>
</dbReference>
<dbReference type="EMBL" id="CP128399">
    <property type="protein sequence ID" value="WJW66862.1"/>
    <property type="molecule type" value="Genomic_DNA"/>
</dbReference>
<dbReference type="EMBL" id="JACATZ010000001">
    <property type="protein sequence ID" value="NWJ44981.1"/>
    <property type="molecule type" value="Genomic_DNA"/>
</dbReference>
<evidence type="ECO:0000313" key="13">
    <source>
        <dbReference type="EMBL" id="NWJ48859.1"/>
    </source>
</evidence>
<dbReference type="EMBL" id="JACATZ010000001">
    <property type="protein sequence ID" value="NWJ45545.1"/>
    <property type="molecule type" value="Genomic_DNA"/>
</dbReference>
<dbReference type="EMBL" id="CP128400">
    <property type="protein sequence ID" value="WJW69468.1"/>
    <property type="molecule type" value="Genomic_DNA"/>
</dbReference>
<dbReference type="GO" id="GO:0003677">
    <property type="term" value="F:DNA binding"/>
    <property type="evidence" value="ECO:0007669"/>
    <property type="project" value="InterPro"/>
</dbReference>
<evidence type="ECO:0000313" key="3">
    <source>
        <dbReference type="EMBL" id="NWJ45228.1"/>
    </source>
</evidence>
<evidence type="ECO:0000313" key="32">
    <source>
        <dbReference type="Proteomes" id="UP000521676"/>
    </source>
</evidence>
<dbReference type="EMBL" id="JACATZ010000001">
    <property type="protein sequence ID" value="NWJ46941.1"/>
    <property type="molecule type" value="Genomic_DNA"/>
</dbReference>
<gene>
    <name evidence="2" type="ORF">HXX08_03795</name>
    <name evidence="3" type="ORF">HXX08_05040</name>
    <name evidence="4" type="ORF">HXX08_06260</name>
    <name evidence="5" type="ORF">HXX08_06680</name>
    <name evidence="6" type="ORF">HXX08_12150</name>
    <name evidence="7" type="ORF">HXX08_12280</name>
    <name evidence="8" type="ORF">HXX08_13470</name>
    <name evidence="9" type="ORF">HXX08_13855</name>
    <name evidence="10" type="ORF">HXX08_16990</name>
    <name evidence="11" type="ORF">HXX08_17650</name>
    <name evidence="12" type="ORF">HXX08_20545</name>
    <name evidence="13" type="ORF">HXX08_23615</name>
    <name evidence="14" type="ORF">HXX08_24990</name>
    <name evidence="17" type="ORF">OZ401_000046</name>
    <name evidence="18" type="ORF">OZ401_000107</name>
    <name evidence="19" type="ORF">OZ401_000356</name>
    <name evidence="20" type="ORF">OZ401_000557</name>
    <name evidence="21" type="ORF">OZ401_000601</name>
    <name evidence="22" type="ORF">OZ401_000684</name>
    <name evidence="15" type="ORF">OZ401_001774</name>
    <name evidence="16" type="ORF">OZ401_001801</name>
    <name evidence="25" type="ORF">OZ401_002743</name>
    <name evidence="26" type="ORF">OZ401_003081</name>
    <name evidence="27" type="ORF">OZ401_003214</name>
    <name evidence="23" type="ORF">OZ401_003792</name>
    <name evidence="24" type="ORF">OZ401_004408</name>
    <name evidence="29" type="ORF">OZ401_004651</name>
    <name evidence="28" type="ORF">OZ401_004866</name>
    <name evidence="30" type="ORF">OZ401_005047</name>
    <name evidence="31" type="ORF">OZ401_005121</name>
</gene>
<feature type="domain" description="Transposase IS4-like" evidence="1">
    <location>
        <begin position="113"/>
        <end position="306"/>
    </location>
</feature>
<evidence type="ECO:0000259" key="1">
    <source>
        <dbReference type="Pfam" id="PF01609"/>
    </source>
</evidence>
<dbReference type="EMBL" id="CP128399">
    <property type="protein sequence ID" value="WJW67339.1"/>
    <property type="molecule type" value="Genomic_DNA"/>
</dbReference>
<evidence type="ECO:0000313" key="9">
    <source>
        <dbReference type="EMBL" id="NWJ46941.1"/>
    </source>
</evidence>
<dbReference type="RefSeq" id="WP_341467879.1">
    <property type="nucleotide sequence ID" value="NZ_CP128399.1"/>
</dbReference>
<dbReference type="GO" id="GO:0006313">
    <property type="term" value="P:DNA transposition"/>
    <property type="evidence" value="ECO:0007669"/>
    <property type="project" value="InterPro"/>
</dbReference>
<dbReference type="EMBL" id="JACATZ010000003">
    <property type="protein sequence ID" value="NWJ47557.1"/>
    <property type="molecule type" value="Genomic_DNA"/>
</dbReference>
<evidence type="ECO:0000313" key="7">
    <source>
        <dbReference type="EMBL" id="NWJ46649.1"/>
    </source>
</evidence>
<evidence type="ECO:0000313" key="2">
    <source>
        <dbReference type="EMBL" id="NWJ44981.1"/>
    </source>
</evidence>
<dbReference type="EMBL" id="CP128401">
    <property type="protein sequence ID" value="WJW70062.1"/>
    <property type="molecule type" value="Genomic_DNA"/>
</dbReference>
<keyword evidence="33" id="KW-1185">Reference proteome</keyword>
<dbReference type="EMBL" id="CP128401">
    <property type="protein sequence ID" value="WJW70145.1"/>
    <property type="molecule type" value="Genomic_DNA"/>
</dbReference>
<dbReference type="EMBL" id="CP128399">
    <property type="protein sequence ID" value="WJW67297.1"/>
    <property type="molecule type" value="Genomic_DNA"/>
</dbReference>
<sequence>MSDNLRRHRAIKQQLLQLHPQAQGRELQYLTILAMVISGIVGSRHSALPNIAAKVPDKTKRESRIIRMRRLLKNDNFNQKVVYAPFAKQLLSSLCHCPLVLVIDGSQVGAGGMGLVISVVYQGRALPLGWLVVKAKKGHLAQALHIRLLKQVHSLVPSGSQVVFLGDGEFDGCRLLRRLDYYGWQYVCRTAKNSQVWLDEQAHYAISKLGVQPGQVVSQSGVAFSKHEYGPVLVIAVWQKPYREPLYLVSNLALAQEAIRYYKKRFRIETFFSDSKSRGFRLDKSHLDDPKRLERLLLAACLAYLWIVHLGTIALAEGWNRVIHRTERLDLSLFNLGLNLLEHFLNEHLPLPVAFIPFLLEDF</sequence>
<dbReference type="Proteomes" id="UP001431572">
    <property type="component" value="Plasmid unnamed2"/>
</dbReference>
<dbReference type="NCBIfam" id="NF033591">
    <property type="entry name" value="transpos_IS4_2"/>
    <property type="match status" value="1"/>
</dbReference>
<evidence type="ECO:0000313" key="30">
    <source>
        <dbReference type="EMBL" id="WJW70316.1"/>
    </source>
</evidence>
<dbReference type="InterPro" id="IPR047658">
    <property type="entry name" value="IS4-like_transpos"/>
</dbReference>
<evidence type="ECO:0000313" key="31">
    <source>
        <dbReference type="EMBL" id="WJW70437.1"/>
    </source>
</evidence>
<evidence type="ECO:0000313" key="22">
    <source>
        <dbReference type="EMBL" id="WJW67418.1"/>
    </source>
</evidence>
<dbReference type="InterPro" id="IPR002559">
    <property type="entry name" value="Transposase_11"/>
</dbReference>
<dbReference type="GO" id="GO:0004803">
    <property type="term" value="F:transposase activity"/>
    <property type="evidence" value="ECO:0007669"/>
    <property type="project" value="InterPro"/>
</dbReference>
<evidence type="ECO:0000313" key="19">
    <source>
        <dbReference type="EMBL" id="WJW67105.1"/>
    </source>
</evidence>
<name>A0A8T7M9Q5_9CHLR</name>
<geneLocation type="plasmid" evidence="30 33">
    <name>unnamed2</name>
</geneLocation>
<dbReference type="Gene3D" id="3.90.350.10">
    <property type="entry name" value="Transposase Inhibitor Protein From Tn5, Chain A, domain 1"/>
    <property type="match status" value="1"/>
</dbReference>
<dbReference type="EMBL" id="JACATZ010000001">
    <property type="protein sequence ID" value="NWJ45228.1"/>
    <property type="molecule type" value="Genomic_DNA"/>
</dbReference>
<reference evidence="15" key="2">
    <citation type="journal article" date="2024" name="Nature">
        <title>Anoxygenic phototroph of the Chloroflexota uses a type I reaction centre.</title>
        <authorList>
            <person name="Tsuji J.M."/>
            <person name="Shaw N.A."/>
            <person name="Nagashima S."/>
            <person name="Venkiteswaran J.J."/>
            <person name="Schiff S.L."/>
            <person name="Watanabe T."/>
            <person name="Fukui M."/>
            <person name="Hanada S."/>
            <person name="Tank M."/>
            <person name="Neufeld J.D."/>
        </authorList>
    </citation>
    <scope>NUCLEOTIDE SEQUENCE</scope>
    <source>
        <strain evidence="15">L227-S17</strain>
        <plasmid evidence="28 33">unnamed1</plasmid>
        <plasmid evidence="30 33">unnamed2</plasmid>
        <plasmid evidence="31 33">unnamed3</plasmid>
    </source>
</reference>
<dbReference type="EMBL" id="CP128402">
    <property type="protein sequence ID" value="WJW70316.1"/>
    <property type="molecule type" value="Genomic_DNA"/>
</dbReference>
<dbReference type="PANTHER" id="PTHR35404:SF8">
    <property type="entry name" value="TRANSPOSASE OF TN10"/>
    <property type="match status" value="1"/>
</dbReference>
<dbReference type="Proteomes" id="UP001431572">
    <property type="component" value="Chromosome 1"/>
</dbReference>
<evidence type="ECO:0000313" key="11">
    <source>
        <dbReference type="EMBL" id="NWJ47681.1"/>
    </source>
</evidence>
<dbReference type="PANTHER" id="PTHR35404">
    <property type="entry name" value="TRANSPOSASE OF TN10"/>
    <property type="match status" value="1"/>
</dbReference>
<dbReference type="EMBL" id="JACATZ010000003">
    <property type="protein sequence ID" value="NWJ48252.1"/>
    <property type="molecule type" value="Genomic_DNA"/>
</dbReference>
<proteinExistence type="predicted"/>
<evidence type="ECO:0000313" key="6">
    <source>
        <dbReference type="EMBL" id="NWJ46624.1"/>
    </source>
</evidence>
<protein>
    <submittedName>
        <fullName evidence="13">IS4 family transposase</fullName>
    </submittedName>
</protein>
<accession>A0A8T7M9Q5</accession>
<dbReference type="EMBL" id="CP128400">
    <property type="protein sequence ID" value="WJW68791.1"/>
    <property type="molecule type" value="Genomic_DNA"/>
</dbReference>
<evidence type="ECO:0000313" key="10">
    <source>
        <dbReference type="EMBL" id="NWJ47557.1"/>
    </source>
</evidence>
<dbReference type="EMBL" id="JACATZ010000001">
    <property type="protein sequence ID" value="NWJ46870.1"/>
    <property type="molecule type" value="Genomic_DNA"/>
</dbReference>
<dbReference type="EMBL" id="CP128399">
    <property type="protein sequence ID" value="WJW65993.1"/>
    <property type="molecule type" value="Genomic_DNA"/>
</dbReference>
<evidence type="ECO:0000313" key="15">
    <source>
        <dbReference type="EMBL" id="WJW65993.1"/>
    </source>
</evidence>
<dbReference type="EMBL" id="JACATZ010000003">
    <property type="protein sequence ID" value="NWJ47681.1"/>
    <property type="molecule type" value="Genomic_DNA"/>
</dbReference>
<dbReference type="Proteomes" id="UP000521676">
    <property type="component" value="Unassembled WGS sequence"/>
</dbReference>
<evidence type="ECO:0000313" key="26">
    <source>
        <dbReference type="EMBL" id="WJW69468.1"/>
    </source>
</evidence>
<dbReference type="EMBL" id="CP128399">
    <property type="protein sequence ID" value="WJW66019.1"/>
    <property type="molecule type" value="Genomic_DNA"/>
</dbReference>
<dbReference type="Proteomes" id="UP001431572">
    <property type="component" value="Chromosome 2"/>
</dbReference>
<evidence type="ECO:0000313" key="21">
    <source>
        <dbReference type="EMBL" id="WJW67339.1"/>
    </source>
</evidence>
<dbReference type="EMBL" id="CP128400">
    <property type="protein sequence ID" value="WJW69587.1"/>
    <property type="molecule type" value="Genomic_DNA"/>
</dbReference>
<organism evidence="13 32">
    <name type="scientific">Candidatus Chlorohelix allophototropha</name>
    <dbReference type="NCBI Taxonomy" id="3003348"/>
    <lineage>
        <taxon>Bacteria</taxon>
        <taxon>Bacillati</taxon>
        <taxon>Chloroflexota</taxon>
        <taxon>Chloroflexia</taxon>
        <taxon>Candidatus Chloroheliales</taxon>
        <taxon>Candidatus Chloroheliaceae</taxon>
        <taxon>Candidatus Chlorohelix</taxon>
    </lineage>
</organism>
<dbReference type="EMBL" id="JACATZ010000001">
    <property type="protein sequence ID" value="NWJ45465.1"/>
    <property type="molecule type" value="Genomic_DNA"/>
</dbReference>
<evidence type="ECO:0000313" key="33">
    <source>
        <dbReference type="Proteomes" id="UP001431572"/>
    </source>
</evidence>
<evidence type="ECO:0000313" key="27">
    <source>
        <dbReference type="EMBL" id="WJW69587.1"/>
    </source>
</evidence>
<reference evidence="13 32" key="1">
    <citation type="submission" date="2020-06" db="EMBL/GenBank/DDBJ databases">
        <title>Anoxygenic phototrophic Chloroflexota member uses a Type I reaction center.</title>
        <authorList>
            <person name="Tsuji J.M."/>
            <person name="Shaw N.A."/>
            <person name="Nagashima S."/>
            <person name="Venkiteswaran J."/>
            <person name="Schiff S.L."/>
            <person name="Hanada S."/>
            <person name="Tank M."/>
            <person name="Neufeld J.D."/>
        </authorList>
    </citation>
    <scope>NUCLEOTIDE SEQUENCE [LARGE SCALE GENOMIC DNA]</scope>
    <source>
        <strain evidence="13">L227-S17</strain>
    </source>
</reference>
<geneLocation type="plasmid" evidence="31 33">
    <name>unnamed3</name>
</geneLocation>
<dbReference type="EMBL" id="JACATZ010000001">
    <property type="protein sequence ID" value="NWJ46624.1"/>
    <property type="molecule type" value="Genomic_DNA"/>
</dbReference>
<geneLocation type="plasmid" evidence="28 33">
    <name>unnamed1</name>
</geneLocation>
<evidence type="ECO:0000313" key="17">
    <source>
        <dbReference type="EMBL" id="WJW66801.1"/>
    </source>
</evidence>
<evidence type="ECO:0000313" key="14">
    <source>
        <dbReference type="EMBL" id="NWJ49127.1"/>
    </source>
</evidence>
<dbReference type="Proteomes" id="UP001431572">
    <property type="component" value="Plasmid unnamed3"/>
</dbReference>
<dbReference type="Pfam" id="PF01609">
    <property type="entry name" value="DDE_Tnp_1"/>
    <property type="match status" value="1"/>
</dbReference>
<dbReference type="InterPro" id="IPR012337">
    <property type="entry name" value="RNaseH-like_sf"/>
</dbReference>
<evidence type="ECO:0000313" key="28">
    <source>
        <dbReference type="EMBL" id="WJW70062.1"/>
    </source>
</evidence>
<evidence type="ECO:0000313" key="16">
    <source>
        <dbReference type="EMBL" id="WJW66019.1"/>
    </source>
</evidence>
<dbReference type="EMBL" id="JACATZ010000004">
    <property type="protein sequence ID" value="NWJ49127.1"/>
    <property type="molecule type" value="Genomic_DNA"/>
</dbReference>
<evidence type="ECO:0000313" key="8">
    <source>
        <dbReference type="EMBL" id="NWJ46870.1"/>
    </source>
</evidence>
<dbReference type="Proteomes" id="UP001431572">
    <property type="component" value="Plasmid unnamed1"/>
</dbReference>
<evidence type="ECO:0000313" key="5">
    <source>
        <dbReference type="EMBL" id="NWJ45545.1"/>
    </source>
</evidence>
<dbReference type="EMBL" id="CP128399">
    <property type="protein sequence ID" value="WJW67418.1"/>
    <property type="molecule type" value="Genomic_DNA"/>
</dbReference>
<dbReference type="AlphaFoldDB" id="A0A8T7M9Q5"/>
<dbReference type="EMBL" id="CP128400">
    <property type="protein sequence ID" value="WJW69147.1"/>
    <property type="molecule type" value="Genomic_DNA"/>
</dbReference>
<keyword evidence="28" id="KW-0614">Plasmid</keyword>
<dbReference type="EMBL" id="CP128399">
    <property type="protein sequence ID" value="WJW67105.1"/>
    <property type="molecule type" value="Genomic_DNA"/>
</dbReference>
<dbReference type="SUPFAM" id="SSF53098">
    <property type="entry name" value="Ribonuclease H-like"/>
    <property type="match status" value="1"/>
</dbReference>
<dbReference type="EMBL" id="CP128403">
    <property type="protein sequence ID" value="WJW70437.1"/>
    <property type="molecule type" value="Genomic_DNA"/>
</dbReference>
<evidence type="ECO:0000313" key="18">
    <source>
        <dbReference type="EMBL" id="WJW66862.1"/>
    </source>
</evidence>
<dbReference type="EMBL" id="CP128399">
    <property type="protein sequence ID" value="WJW66801.1"/>
    <property type="molecule type" value="Genomic_DNA"/>
</dbReference>
<evidence type="ECO:0000313" key="12">
    <source>
        <dbReference type="EMBL" id="NWJ48252.1"/>
    </source>
</evidence>
<dbReference type="EMBL" id="CP128400">
    <property type="protein sequence ID" value="WJW68188.1"/>
    <property type="molecule type" value="Genomic_DNA"/>
</dbReference>